<evidence type="ECO:0000313" key="9">
    <source>
        <dbReference type="EMBL" id="OAO15756.1"/>
    </source>
</evidence>
<dbReference type="Pfam" id="PF13015">
    <property type="entry name" value="PRKCSH_1"/>
    <property type="match status" value="1"/>
</dbReference>
<dbReference type="SUPFAM" id="SSF57424">
    <property type="entry name" value="LDL receptor-like module"/>
    <property type="match status" value="1"/>
</dbReference>
<evidence type="ECO:0000256" key="4">
    <source>
        <dbReference type="ARBA" id="ARBA00023157"/>
    </source>
</evidence>
<dbReference type="InterPro" id="IPR028146">
    <property type="entry name" value="PRKCSH_N"/>
</dbReference>
<evidence type="ECO:0000259" key="8">
    <source>
        <dbReference type="PROSITE" id="PS51914"/>
    </source>
</evidence>
<keyword evidence="10" id="KW-1185">Reference proteome</keyword>
<dbReference type="InterPro" id="IPR012430">
    <property type="entry name" value="TMEM43_fam"/>
</dbReference>
<feature type="transmembrane region" description="Helical" evidence="7">
    <location>
        <begin position="367"/>
        <end position="387"/>
    </location>
</feature>
<dbReference type="Gene3D" id="2.70.130.10">
    <property type="entry name" value="Mannose-6-phosphate receptor binding domain"/>
    <property type="match status" value="1"/>
</dbReference>
<dbReference type="STRING" id="478820.A0A196SHH1"/>
<dbReference type="InterPro" id="IPR036055">
    <property type="entry name" value="LDL_receptor-like_sf"/>
</dbReference>
<dbReference type="Gene3D" id="4.10.400.10">
    <property type="entry name" value="Low-density Lipoprotein Receptor"/>
    <property type="match status" value="2"/>
</dbReference>
<evidence type="ECO:0000256" key="3">
    <source>
        <dbReference type="ARBA" id="ARBA00022824"/>
    </source>
</evidence>
<keyword evidence="2" id="KW-0732">Signal</keyword>
<feature type="domain" description="MRH" evidence="8">
    <location>
        <begin position="695"/>
        <end position="808"/>
    </location>
</feature>
<keyword evidence="7" id="KW-1133">Transmembrane helix</keyword>
<keyword evidence="5" id="KW-0175">Coiled coil</keyword>
<evidence type="ECO:0000256" key="7">
    <source>
        <dbReference type="SAM" id="Phobius"/>
    </source>
</evidence>
<keyword evidence="4" id="KW-1015">Disulfide bond</keyword>
<evidence type="ECO:0000256" key="6">
    <source>
        <dbReference type="SAM" id="MobiDB-lite"/>
    </source>
</evidence>
<accession>A0A196SHH1</accession>
<keyword evidence="3" id="KW-0256">Endoplasmic reticulum</keyword>
<dbReference type="Pfam" id="PF12999">
    <property type="entry name" value="PRKCSH-like"/>
    <property type="match status" value="1"/>
</dbReference>
<feature type="transmembrane region" description="Helical" evidence="7">
    <location>
        <begin position="12"/>
        <end position="30"/>
    </location>
</feature>
<feature type="coiled-coil region" evidence="5">
    <location>
        <begin position="513"/>
        <end position="558"/>
    </location>
</feature>
<dbReference type="EMBL" id="LXWW01000119">
    <property type="protein sequence ID" value="OAO15756.1"/>
    <property type="molecule type" value="Genomic_DNA"/>
</dbReference>
<protein>
    <recommendedName>
        <fullName evidence="1">Glucosidase 2 subunit beta</fullName>
    </recommendedName>
</protein>
<keyword evidence="7" id="KW-0472">Membrane</keyword>
<feature type="region of interest" description="Disordered" evidence="6">
    <location>
        <begin position="643"/>
        <end position="670"/>
    </location>
</feature>
<dbReference type="PROSITE" id="PS51914">
    <property type="entry name" value="MRH"/>
    <property type="match status" value="1"/>
</dbReference>
<feature type="compositionally biased region" description="Basic and acidic residues" evidence="6">
    <location>
        <begin position="643"/>
        <end position="662"/>
    </location>
</feature>
<organism evidence="9 10">
    <name type="scientific">Blastocystis sp. subtype 1 (strain ATCC 50177 / NandII)</name>
    <dbReference type="NCBI Taxonomy" id="478820"/>
    <lineage>
        <taxon>Eukaryota</taxon>
        <taxon>Sar</taxon>
        <taxon>Stramenopiles</taxon>
        <taxon>Bigyra</taxon>
        <taxon>Opalozoa</taxon>
        <taxon>Opalinata</taxon>
        <taxon>Blastocystidae</taxon>
        <taxon>Blastocystis</taxon>
    </lineage>
</organism>
<evidence type="ECO:0000256" key="5">
    <source>
        <dbReference type="SAM" id="Coils"/>
    </source>
</evidence>
<sequence>MLIEASFAVPPFRAFVGLSIILLSVLFMGWREIRLGEHLSTVNAILHEAYVLPTDEKVIPSYNRDVVLLHSDSVTSFTGNAPMDPHFGIRLGAKLQMRRVVNYCQWKEYKPMNRSVNPNPVYEKGWTDDLIDSSHFEIRKGHENDNRNPYPPREFIPKQVQVRAFLVPYEYFASLDGLAYERYTLQKDDVSSVPVPAQQRGFYFMSPHYLYSKASMVGVGQPLKQDGVAWMEQDWDDCEIGDIRVAFEYIRVPPSVTLVGVQNDNTVIPVRREGRVMPIAVYGNATTDSILNELAGNEGVEDYYIRIACGCAIALGMLVLKGCYIPFHYVPHIVRSLITGLLLTYAECLLIWVWLYGMDNGFVWKTALWFGSHTILAVLINVMFYMIRLYRPVFGVSEGDEKLYTQNTFACKDGSAIIPKARVNDDYCDCADGSDEPGTAACVKGHFYCQNKGHFGMSLPSSRVNDGICDCCDGSDEYNGFTTCKNTCAEDHEEWMKQNNQRLTTFSKGSTILREWVRESKEVMDNMAAKKEELQSDIETIKQDIELAKKELEILRANQPEKKPAESRERACDEERYYDMYKRMGLLELQENELRYLIVSILSRDNSYGNEGLDRLRDYADAIGVDLHVDDDLHMDDVRQMSGEHAEAKESEAVKAKEREVTELENSLSSKESSLKDLESTAFYGPANEFYKMKGQCYSKQFNKYTYRVCPYATSFQDSTSVGDQFEIVDAAGAKLEGDVDFHQSLESGASSKDVYFHWTNGRSCWNGPKRSLKLKLVCHDSVELLLLTEPSMCVYEGELGTPAVCPM</sequence>
<dbReference type="PANTHER" id="PTHR12630:SF1">
    <property type="entry name" value="GLUCOSIDASE 2 SUBUNIT BETA"/>
    <property type="match status" value="1"/>
</dbReference>
<feature type="transmembrane region" description="Helical" evidence="7">
    <location>
        <begin position="333"/>
        <end position="355"/>
    </location>
</feature>
<dbReference type="PROSITE" id="PS50068">
    <property type="entry name" value="LDLRA_2"/>
    <property type="match status" value="1"/>
</dbReference>
<keyword evidence="7" id="KW-0812">Transmembrane</keyword>
<dbReference type="GO" id="GO:0006491">
    <property type="term" value="P:N-glycan processing"/>
    <property type="evidence" value="ECO:0007669"/>
    <property type="project" value="TreeGrafter"/>
</dbReference>
<name>A0A196SHH1_BLAHN</name>
<gene>
    <name evidence="9" type="ORF">AV274_2535</name>
</gene>
<dbReference type="GO" id="GO:0017177">
    <property type="term" value="C:glucosidase II complex"/>
    <property type="evidence" value="ECO:0007669"/>
    <property type="project" value="TreeGrafter"/>
</dbReference>
<dbReference type="Pfam" id="PF07787">
    <property type="entry name" value="TMEM43"/>
    <property type="match status" value="1"/>
</dbReference>
<evidence type="ECO:0000256" key="2">
    <source>
        <dbReference type="ARBA" id="ARBA00022729"/>
    </source>
</evidence>
<dbReference type="PANTHER" id="PTHR12630">
    <property type="entry name" value="N-LINKED OLIGOSACCHARIDE PROCESSING"/>
    <property type="match status" value="1"/>
</dbReference>
<dbReference type="Proteomes" id="UP000078348">
    <property type="component" value="Unassembled WGS sequence"/>
</dbReference>
<feature type="transmembrane region" description="Helical" evidence="7">
    <location>
        <begin position="303"/>
        <end position="327"/>
    </location>
</feature>
<dbReference type="CDD" id="cd00112">
    <property type="entry name" value="LDLa"/>
    <property type="match status" value="2"/>
</dbReference>
<dbReference type="SUPFAM" id="SSF50911">
    <property type="entry name" value="Mannose 6-phosphate receptor domain"/>
    <property type="match status" value="1"/>
</dbReference>
<dbReference type="OrthoDB" id="28322at2759"/>
<evidence type="ECO:0000313" key="10">
    <source>
        <dbReference type="Proteomes" id="UP000078348"/>
    </source>
</evidence>
<dbReference type="InterPro" id="IPR044865">
    <property type="entry name" value="MRH_dom"/>
</dbReference>
<dbReference type="InterPro" id="IPR039794">
    <property type="entry name" value="Gtb1-like"/>
</dbReference>
<comment type="caution">
    <text evidence="9">The sequence shown here is derived from an EMBL/GenBank/DDBJ whole genome shotgun (WGS) entry which is preliminary data.</text>
</comment>
<dbReference type="InterPro" id="IPR009011">
    <property type="entry name" value="Man6P_isomerase_rcpt-bd_dom_sf"/>
</dbReference>
<dbReference type="InterPro" id="IPR002172">
    <property type="entry name" value="LDrepeatLR_classA_rpt"/>
</dbReference>
<dbReference type="AlphaFoldDB" id="A0A196SHH1"/>
<evidence type="ECO:0000256" key="1">
    <source>
        <dbReference type="ARBA" id="ARBA00022387"/>
    </source>
</evidence>
<dbReference type="InterPro" id="IPR036607">
    <property type="entry name" value="PRKCSH"/>
</dbReference>
<proteinExistence type="predicted"/>
<reference evidence="9 10" key="1">
    <citation type="submission" date="2016-05" db="EMBL/GenBank/DDBJ databases">
        <title>Nuclear genome of Blastocystis sp. subtype 1 NandII.</title>
        <authorList>
            <person name="Gentekaki E."/>
            <person name="Curtis B."/>
            <person name="Stairs C."/>
            <person name="Eme L."/>
            <person name="Herman E."/>
            <person name="Klimes V."/>
            <person name="Arias M.C."/>
            <person name="Elias M."/>
            <person name="Hilliou F."/>
            <person name="Klute M."/>
            <person name="Malik S.-B."/>
            <person name="Pightling A."/>
            <person name="Rachubinski R."/>
            <person name="Salas D."/>
            <person name="Schlacht A."/>
            <person name="Suga H."/>
            <person name="Archibald J."/>
            <person name="Ball S.G."/>
            <person name="Clark G."/>
            <person name="Dacks J."/>
            <person name="Van Der Giezen M."/>
            <person name="Tsaousis A."/>
            <person name="Roger A."/>
        </authorList>
    </citation>
    <scope>NUCLEOTIDE SEQUENCE [LARGE SCALE GENOMIC DNA]</scope>
    <source>
        <strain evidence="10">ATCC 50177 / NandII</strain>
    </source>
</reference>